<dbReference type="PANTHER" id="PTHR42709:SF6">
    <property type="entry name" value="UNDECAPRENYL PHOSPHATE TRANSPORTER A"/>
    <property type="match status" value="1"/>
</dbReference>
<organism evidence="8">
    <name type="scientific">Candidatus Aramenus sulfurataquae</name>
    <dbReference type="NCBI Taxonomy" id="1326980"/>
    <lineage>
        <taxon>Archaea</taxon>
        <taxon>Thermoproteota</taxon>
        <taxon>Thermoprotei</taxon>
        <taxon>Sulfolobales</taxon>
        <taxon>Sulfolobaceae</taxon>
        <taxon>Candidatus Aramenus</taxon>
    </lineage>
</organism>
<keyword evidence="4 6" id="KW-1133">Transmembrane helix</keyword>
<evidence type="ECO:0000256" key="2">
    <source>
        <dbReference type="ARBA" id="ARBA00022475"/>
    </source>
</evidence>
<evidence type="ECO:0000256" key="4">
    <source>
        <dbReference type="ARBA" id="ARBA00022989"/>
    </source>
</evidence>
<name>A0A0F2LL55_9CREN</name>
<comment type="caution">
    <text evidence="8">The sequence shown here is derived from an EMBL/GenBank/DDBJ whole genome shotgun (WGS) entry which is preliminary data.</text>
</comment>
<evidence type="ECO:0000313" key="8">
    <source>
        <dbReference type="EMBL" id="KJR78277.1"/>
    </source>
</evidence>
<protein>
    <submittedName>
        <fullName evidence="8">Membrane protein</fullName>
    </submittedName>
</protein>
<feature type="transmembrane region" description="Helical" evidence="6">
    <location>
        <begin position="152"/>
        <end position="173"/>
    </location>
</feature>
<feature type="transmembrane region" description="Helical" evidence="6">
    <location>
        <begin position="116"/>
        <end position="140"/>
    </location>
</feature>
<dbReference type="InterPro" id="IPR032816">
    <property type="entry name" value="VTT_dom"/>
</dbReference>
<dbReference type="PANTHER" id="PTHR42709">
    <property type="entry name" value="ALKALINE PHOSPHATASE LIKE PROTEIN"/>
    <property type="match status" value="1"/>
</dbReference>
<accession>A0A0F2LL55</accession>
<dbReference type="GO" id="GO:0005886">
    <property type="term" value="C:plasma membrane"/>
    <property type="evidence" value="ECO:0007669"/>
    <property type="project" value="UniProtKB-SubCell"/>
</dbReference>
<dbReference type="Pfam" id="PF09335">
    <property type="entry name" value="VTT_dom"/>
    <property type="match status" value="1"/>
</dbReference>
<dbReference type="AlphaFoldDB" id="A0A0F2LL55"/>
<keyword evidence="5 6" id="KW-0472">Membrane</keyword>
<proteinExistence type="predicted"/>
<comment type="subcellular location">
    <subcellularLocation>
        <location evidence="1">Cell membrane</location>
        <topology evidence="1">Multi-pass membrane protein</topology>
    </subcellularLocation>
</comment>
<sequence length="175" mass="19332">MVLEGIGFPVPSEVIMPYVGYFSRLGSMDLAGGITVGTLGSLVGSIIDYYVALELGLPFLKKYGRAIRLNEEKLALLNNWFDRHGAYAVFGFRFVPEIRALISLPAGLARMNLVKFVVFTALGHLIWDALLATLGYVYYAQVGYLTKLLETYSTYLLVIGVVVVAALLVYNLLRK</sequence>
<evidence type="ECO:0000256" key="6">
    <source>
        <dbReference type="SAM" id="Phobius"/>
    </source>
</evidence>
<evidence type="ECO:0000256" key="3">
    <source>
        <dbReference type="ARBA" id="ARBA00022692"/>
    </source>
</evidence>
<feature type="transmembrane region" description="Helical" evidence="6">
    <location>
        <begin position="30"/>
        <end position="52"/>
    </location>
</feature>
<keyword evidence="2" id="KW-1003">Cell membrane</keyword>
<evidence type="ECO:0000256" key="5">
    <source>
        <dbReference type="ARBA" id="ARBA00023136"/>
    </source>
</evidence>
<feature type="domain" description="VTT" evidence="7">
    <location>
        <begin position="10"/>
        <end position="136"/>
    </location>
</feature>
<evidence type="ECO:0000259" key="7">
    <source>
        <dbReference type="Pfam" id="PF09335"/>
    </source>
</evidence>
<dbReference type="InterPro" id="IPR051311">
    <property type="entry name" value="DedA_domain"/>
</dbReference>
<dbReference type="PATRIC" id="fig|1326980.8.peg.492"/>
<dbReference type="EMBL" id="JZWS01000150">
    <property type="protein sequence ID" value="KJR78277.1"/>
    <property type="molecule type" value="Genomic_DNA"/>
</dbReference>
<keyword evidence="3 6" id="KW-0812">Transmembrane</keyword>
<evidence type="ECO:0000256" key="1">
    <source>
        <dbReference type="ARBA" id="ARBA00004651"/>
    </source>
</evidence>
<gene>
    <name evidence="8" type="ORF">TQ35_08145</name>
</gene>
<reference evidence="8" key="1">
    <citation type="submission" date="2015-03" db="EMBL/GenBank/DDBJ databases">
        <title>Metagenome Sequencing of an Archaeal-Dominated Microbial Community from a Hot Spring at the Los Azufres Geothermal Field, Mexico.</title>
        <authorList>
            <person name="Servin-Garciduenas L.E."/>
            <person name="Martinez-Romero E."/>
        </authorList>
    </citation>
    <scope>NUCLEOTIDE SEQUENCE [LARGE SCALE GENOMIC DNA]</scope>
    <source>
        <strain evidence="8">AZ1-454</strain>
    </source>
</reference>